<dbReference type="PANTHER" id="PTHR30399:SF1">
    <property type="entry name" value="UTP PYROPHOSPHATASE"/>
    <property type="match status" value="1"/>
</dbReference>
<dbReference type="EC" id="3.6.1.-" evidence="2"/>
<dbReference type="Proteomes" id="UP000838100">
    <property type="component" value="Unassembled WGS sequence"/>
</dbReference>
<dbReference type="RefSeq" id="WP_237442918.1">
    <property type="nucleotide sequence ID" value="NZ_CAKLPX010000001.1"/>
</dbReference>
<dbReference type="InterPro" id="IPR053136">
    <property type="entry name" value="UTP_pyrophosphatase-like"/>
</dbReference>
<proteinExistence type="predicted"/>
<dbReference type="EMBL" id="CAKLPX010000001">
    <property type="protein sequence ID" value="CAH0990232.1"/>
    <property type="molecule type" value="Genomic_DNA"/>
</dbReference>
<dbReference type="InterPro" id="IPR002725">
    <property type="entry name" value="YgjP-like_metallopeptidase"/>
</dbReference>
<dbReference type="Pfam" id="PF01863">
    <property type="entry name" value="YgjP-like"/>
    <property type="match status" value="1"/>
</dbReference>
<accession>A0ABM9AB63</accession>
<comment type="caution">
    <text evidence="2">The sequence shown here is derived from an EMBL/GenBank/DDBJ whole genome shotgun (WGS) entry which is preliminary data.</text>
</comment>
<protein>
    <submittedName>
        <fullName evidence="2">UTP pyrophosphatase</fullName>
        <ecNumber evidence="2">3.6.1.-</ecNumber>
    </submittedName>
</protein>
<reference evidence="2" key="1">
    <citation type="submission" date="2021-12" db="EMBL/GenBank/DDBJ databases">
        <authorList>
            <person name="Rodrigo-Torres L."/>
            <person name="Arahal R. D."/>
            <person name="Lucena T."/>
        </authorList>
    </citation>
    <scope>NUCLEOTIDE SEQUENCE</scope>
    <source>
        <strain evidence="2">CECT 8267</strain>
    </source>
</reference>
<keyword evidence="3" id="KW-1185">Reference proteome</keyword>
<evidence type="ECO:0000313" key="2">
    <source>
        <dbReference type="EMBL" id="CAH0990232.1"/>
    </source>
</evidence>
<dbReference type="GO" id="GO:0016787">
    <property type="term" value="F:hydrolase activity"/>
    <property type="evidence" value="ECO:0007669"/>
    <property type="project" value="UniProtKB-KW"/>
</dbReference>
<dbReference type="Gene3D" id="3.30.2010.10">
    <property type="entry name" value="Metalloproteases ('zincins'), catalytic domain"/>
    <property type="match status" value="1"/>
</dbReference>
<evidence type="ECO:0000313" key="3">
    <source>
        <dbReference type="Proteomes" id="UP000838100"/>
    </source>
</evidence>
<keyword evidence="2" id="KW-0378">Hydrolase</keyword>
<organism evidence="2 3">
    <name type="scientific">Sinobacterium norvegicum</name>
    <dbReference type="NCBI Taxonomy" id="1641715"/>
    <lineage>
        <taxon>Bacteria</taxon>
        <taxon>Pseudomonadati</taxon>
        <taxon>Pseudomonadota</taxon>
        <taxon>Gammaproteobacteria</taxon>
        <taxon>Cellvibrionales</taxon>
        <taxon>Spongiibacteraceae</taxon>
        <taxon>Sinobacterium</taxon>
    </lineage>
</organism>
<evidence type="ECO:0000259" key="1">
    <source>
        <dbReference type="Pfam" id="PF01863"/>
    </source>
</evidence>
<sequence>MAIHPLIGHYPAELQAQVQQLIDSHQLGHHLRQRYPTEHGINNDSLLRDYVQQLKDQYLKKSPPLSKVVFDRRMHVVDNALGMHSSVSRVQGGKLKNKREIRISTLFKQCPEPLLQMICVHELAHLREQDHNKAFYRLCQHMLPDYHQLEFDTRLYLLQQEMAGKAIR</sequence>
<name>A0ABM9AB63_9GAMM</name>
<gene>
    <name evidence="2" type="primary">ygjP</name>
    <name evidence="2" type="ORF">SIN8267_00324</name>
</gene>
<dbReference type="CDD" id="cd07344">
    <property type="entry name" value="M48_yhfN_like"/>
    <property type="match status" value="1"/>
</dbReference>
<feature type="domain" description="YgjP-like metallopeptidase" evidence="1">
    <location>
        <begin position="93"/>
        <end position="149"/>
    </location>
</feature>
<dbReference type="PANTHER" id="PTHR30399">
    <property type="entry name" value="UNCHARACTERIZED PROTEIN YGJP"/>
    <property type="match status" value="1"/>
</dbReference>